<evidence type="ECO:0008006" key="5">
    <source>
        <dbReference type="Google" id="ProtNLM"/>
    </source>
</evidence>
<feature type="region of interest" description="Disordered" evidence="2">
    <location>
        <begin position="332"/>
        <end position="358"/>
    </location>
</feature>
<evidence type="ECO:0000256" key="2">
    <source>
        <dbReference type="SAM" id="MobiDB-lite"/>
    </source>
</evidence>
<evidence type="ECO:0000256" key="1">
    <source>
        <dbReference type="SAM" id="Coils"/>
    </source>
</evidence>
<accession>A0A0P7WYV2</accession>
<dbReference type="InterPro" id="IPR051412">
    <property type="entry name" value="Formin_Homology_Diaphanous_sf"/>
</dbReference>
<proteinExistence type="predicted"/>
<sequence>MIQTLALRMKLRLMRVRRMCARLPAGCRRYDELAPDTAGSPESCAQSASIDRFPRIAAAEMEKGNHTPLTNRLPCGPQLGERHLKALRYRNRQRLHATAEVSRHGFARQSREQYEKLSTMHKNMQKLYESLGSYLAFDAHSVSVEDFFGDLANFRNLFLDAVKENHKKREMEEKVKRAKVAKEKAEREKLERQQKKKQLIDMNKGTTLGCEGFTMVCACVCASMSKREEERFESLYSGCLSELIQPAVESFISAARVERVKRNFRTSGLDSFPRFGPSAWDKPLSSCNVWDTRRRRRQQAWWDRPGVAVTLRSPIGEDAACLQRVPDMKLSRRAGGRGAEGQVGGGRGGNTAGADGPARLVTGVTGSSAVRSAHAGAGLRGALASLSST</sequence>
<dbReference type="GO" id="GO:0005884">
    <property type="term" value="C:actin filament"/>
    <property type="evidence" value="ECO:0007669"/>
    <property type="project" value="TreeGrafter"/>
</dbReference>
<protein>
    <recommendedName>
        <fullName evidence="5">FH2 domain-containing protein</fullName>
    </recommendedName>
</protein>
<reference evidence="3 4" key="1">
    <citation type="submission" date="2015-08" db="EMBL/GenBank/DDBJ databases">
        <title>The genome of the Asian arowana (Scleropages formosus).</title>
        <authorList>
            <person name="Tan M.H."/>
            <person name="Gan H.M."/>
            <person name="Croft L.J."/>
            <person name="Austin C.M."/>
        </authorList>
    </citation>
    <scope>NUCLEOTIDE SEQUENCE [LARGE SCALE GENOMIC DNA]</scope>
    <source>
        <strain evidence="3">Aro1</strain>
    </source>
</reference>
<dbReference type="SUPFAM" id="SSF101447">
    <property type="entry name" value="Formin homology 2 domain (FH2 domain)"/>
    <property type="match status" value="1"/>
</dbReference>
<name>A0A0P7WYV2_SCLFO</name>
<dbReference type="PANTHER" id="PTHR45691:SF3">
    <property type="entry name" value="PROTEIN DIAPHANOUS HOMOLOG 2"/>
    <property type="match status" value="1"/>
</dbReference>
<feature type="compositionally biased region" description="Gly residues" evidence="2">
    <location>
        <begin position="336"/>
        <end position="351"/>
    </location>
</feature>
<dbReference type="EMBL" id="JARO02005239">
    <property type="protein sequence ID" value="KPP67112.1"/>
    <property type="molecule type" value="Genomic_DNA"/>
</dbReference>
<dbReference type="Gene3D" id="1.20.58.2220">
    <property type="entry name" value="Formin, FH2 domain"/>
    <property type="match status" value="1"/>
</dbReference>
<dbReference type="Proteomes" id="UP000034805">
    <property type="component" value="Unassembled WGS sequence"/>
</dbReference>
<dbReference type="InterPro" id="IPR042201">
    <property type="entry name" value="FH2_Formin_sf"/>
</dbReference>
<evidence type="ECO:0000313" key="3">
    <source>
        <dbReference type="EMBL" id="KPP67112.1"/>
    </source>
</evidence>
<dbReference type="AlphaFoldDB" id="A0A0P7WYV2"/>
<keyword evidence="1" id="KW-0175">Coiled coil</keyword>
<dbReference type="GO" id="GO:0030041">
    <property type="term" value="P:actin filament polymerization"/>
    <property type="evidence" value="ECO:0007669"/>
    <property type="project" value="TreeGrafter"/>
</dbReference>
<feature type="coiled-coil region" evidence="1">
    <location>
        <begin position="161"/>
        <end position="202"/>
    </location>
</feature>
<organism evidence="3 4">
    <name type="scientific">Scleropages formosus</name>
    <name type="common">Asian bonytongue</name>
    <name type="synonym">Osteoglossum formosum</name>
    <dbReference type="NCBI Taxonomy" id="113540"/>
    <lineage>
        <taxon>Eukaryota</taxon>
        <taxon>Metazoa</taxon>
        <taxon>Chordata</taxon>
        <taxon>Craniata</taxon>
        <taxon>Vertebrata</taxon>
        <taxon>Euteleostomi</taxon>
        <taxon>Actinopterygii</taxon>
        <taxon>Neopterygii</taxon>
        <taxon>Teleostei</taxon>
        <taxon>Osteoglossocephala</taxon>
        <taxon>Osteoglossomorpha</taxon>
        <taxon>Osteoglossiformes</taxon>
        <taxon>Osteoglossidae</taxon>
        <taxon>Scleropages</taxon>
    </lineage>
</organism>
<comment type="caution">
    <text evidence="3">The sequence shown here is derived from an EMBL/GenBank/DDBJ whole genome shotgun (WGS) entry which is preliminary data.</text>
</comment>
<evidence type="ECO:0000313" key="4">
    <source>
        <dbReference type="Proteomes" id="UP000034805"/>
    </source>
</evidence>
<dbReference type="PANTHER" id="PTHR45691">
    <property type="entry name" value="PROTEIN DIAPHANOUS"/>
    <property type="match status" value="1"/>
</dbReference>
<gene>
    <name evidence="3" type="ORF">Z043_114326</name>
</gene>